<dbReference type="SUPFAM" id="SSF54427">
    <property type="entry name" value="NTF2-like"/>
    <property type="match status" value="1"/>
</dbReference>
<dbReference type="Gene3D" id="3.10.450.50">
    <property type="match status" value="1"/>
</dbReference>
<protein>
    <submittedName>
        <fullName evidence="2">Nuclear transport factor 2 family protein</fullName>
    </submittedName>
</protein>
<accession>A0A2A5JCC4</accession>
<proteinExistence type="predicted"/>
<dbReference type="Proteomes" id="UP000230886">
    <property type="component" value="Unassembled WGS sequence"/>
</dbReference>
<organism evidence="2 3">
    <name type="scientific">Rhodococcus qingshengii</name>
    <dbReference type="NCBI Taxonomy" id="334542"/>
    <lineage>
        <taxon>Bacteria</taxon>
        <taxon>Bacillati</taxon>
        <taxon>Actinomycetota</taxon>
        <taxon>Actinomycetes</taxon>
        <taxon>Mycobacteriales</taxon>
        <taxon>Nocardiaceae</taxon>
        <taxon>Rhodococcus</taxon>
        <taxon>Rhodococcus erythropolis group</taxon>
    </lineage>
</organism>
<dbReference type="RefSeq" id="WP_054827056.1">
    <property type="nucleotide sequence ID" value="NZ_CP089606.1"/>
</dbReference>
<sequence length="156" mass="16988">MTTELSRIVAESAIRDLLCEYTHLIDQGRLREVAALFASSDYGQCGPDGVAITLISSDADAVFAACSGFIRMYGDPPVPRTKHLLTNTRIAVDGESATALSYVTVIQGTEDLALQPILAGRYFDRFTCVDGSWQFSSRLFCLDNMGEMSAHAKRAL</sequence>
<evidence type="ECO:0000313" key="3">
    <source>
        <dbReference type="Proteomes" id="UP000230886"/>
    </source>
</evidence>
<dbReference type="AlphaFoldDB" id="A0A2A5JCC4"/>
<reference evidence="2 3" key="1">
    <citation type="submission" date="2017-07" db="EMBL/GenBank/DDBJ databases">
        <title>Draft sequence of Rhodococcus enclensis 23b-28.</title>
        <authorList>
            <person name="Besaury L."/>
            <person name="Sancelme M."/>
            <person name="Amato P."/>
            <person name="Lallement A."/>
            <person name="Delort A.-M."/>
        </authorList>
    </citation>
    <scope>NUCLEOTIDE SEQUENCE [LARGE SCALE GENOMIC DNA]</scope>
    <source>
        <strain evidence="2 3">23b-28</strain>
    </source>
</reference>
<dbReference type="InterPro" id="IPR032710">
    <property type="entry name" value="NTF2-like_dom_sf"/>
</dbReference>
<name>A0A2A5JCC4_RHOSG</name>
<feature type="domain" description="SnoaL-like" evidence="1">
    <location>
        <begin position="9"/>
        <end position="138"/>
    </location>
</feature>
<comment type="caution">
    <text evidence="2">The sequence shown here is derived from an EMBL/GenBank/DDBJ whole genome shotgun (WGS) entry which is preliminary data.</text>
</comment>
<evidence type="ECO:0000313" key="2">
    <source>
        <dbReference type="EMBL" id="PCK26992.1"/>
    </source>
</evidence>
<gene>
    <name evidence="2" type="ORF">CHR55_12240</name>
</gene>
<evidence type="ECO:0000259" key="1">
    <source>
        <dbReference type="Pfam" id="PF13577"/>
    </source>
</evidence>
<dbReference type="InterPro" id="IPR037401">
    <property type="entry name" value="SnoaL-like"/>
</dbReference>
<dbReference type="EMBL" id="NOVD01000006">
    <property type="protein sequence ID" value="PCK26992.1"/>
    <property type="molecule type" value="Genomic_DNA"/>
</dbReference>
<dbReference type="Pfam" id="PF13577">
    <property type="entry name" value="SnoaL_4"/>
    <property type="match status" value="1"/>
</dbReference>